<evidence type="ECO:0000313" key="15">
    <source>
        <dbReference type="EMBL" id="PIK41684.1"/>
    </source>
</evidence>
<dbReference type="PROSITE" id="PS50016">
    <property type="entry name" value="ZF_PHD_2"/>
    <property type="match status" value="1"/>
</dbReference>
<dbReference type="STRING" id="307972.A0A2G8K115"/>
<dbReference type="InterPro" id="IPR019787">
    <property type="entry name" value="Znf_PHD-finger"/>
</dbReference>
<dbReference type="SMART" id="SM00558">
    <property type="entry name" value="JmjC"/>
    <property type="match status" value="1"/>
</dbReference>
<dbReference type="Gene3D" id="2.60.120.650">
    <property type="entry name" value="Cupin"/>
    <property type="match status" value="1"/>
</dbReference>
<dbReference type="PANTHER" id="PTHR23123">
    <property type="entry name" value="PHD/F-BOX CONTAINING PROTEIN"/>
    <property type="match status" value="1"/>
</dbReference>
<dbReference type="OrthoDB" id="5876800at2759"/>
<evidence type="ECO:0000256" key="2">
    <source>
        <dbReference type="ARBA" id="ARBA00022723"/>
    </source>
</evidence>
<evidence type="ECO:0000313" key="16">
    <source>
        <dbReference type="Proteomes" id="UP000230750"/>
    </source>
</evidence>
<dbReference type="InterPro" id="IPR001965">
    <property type="entry name" value="Znf_PHD"/>
</dbReference>
<evidence type="ECO:0000256" key="6">
    <source>
        <dbReference type="ARBA" id="ARBA00022964"/>
    </source>
</evidence>
<reference evidence="15 16" key="1">
    <citation type="journal article" date="2017" name="PLoS Biol.">
        <title>The sea cucumber genome provides insights into morphological evolution and visceral regeneration.</title>
        <authorList>
            <person name="Zhang X."/>
            <person name="Sun L."/>
            <person name="Yuan J."/>
            <person name="Sun Y."/>
            <person name="Gao Y."/>
            <person name="Zhang L."/>
            <person name="Li S."/>
            <person name="Dai H."/>
            <person name="Hamel J.F."/>
            <person name="Liu C."/>
            <person name="Yu Y."/>
            <person name="Liu S."/>
            <person name="Lin W."/>
            <person name="Guo K."/>
            <person name="Jin S."/>
            <person name="Xu P."/>
            <person name="Storey K.B."/>
            <person name="Huan P."/>
            <person name="Zhang T."/>
            <person name="Zhou Y."/>
            <person name="Zhang J."/>
            <person name="Lin C."/>
            <person name="Li X."/>
            <person name="Xing L."/>
            <person name="Huo D."/>
            <person name="Sun M."/>
            <person name="Wang L."/>
            <person name="Mercier A."/>
            <person name="Li F."/>
            <person name="Yang H."/>
            <person name="Xiang J."/>
        </authorList>
    </citation>
    <scope>NUCLEOTIDE SEQUENCE [LARGE SCALE GENOMIC DNA]</scope>
    <source>
        <strain evidence="15">Shaxun</strain>
        <tissue evidence="15">Muscle</tissue>
    </source>
</reference>
<protein>
    <submittedName>
        <fullName evidence="15">Uncharacterized protein</fullName>
    </submittedName>
</protein>
<dbReference type="InterPro" id="IPR050690">
    <property type="entry name" value="JHDM1_Histone_Demethylase"/>
</dbReference>
<keyword evidence="16" id="KW-1185">Reference proteome</keyword>
<dbReference type="GO" id="GO:0005634">
    <property type="term" value="C:nucleus"/>
    <property type="evidence" value="ECO:0007669"/>
    <property type="project" value="UniProtKB-SubCell"/>
</dbReference>
<dbReference type="GO" id="GO:0006325">
    <property type="term" value="P:chromatin organization"/>
    <property type="evidence" value="ECO:0007669"/>
    <property type="project" value="UniProtKB-KW"/>
</dbReference>
<evidence type="ECO:0000256" key="10">
    <source>
        <dbReference type="ARBA" id="ARBA00023163"/>
    </source>
</evidence>
<evidence type="ECO:0000256" key="3">
    <source>
        <dbReference type="ARBA" id="ARBA00022771"/>
    </source>
</evidence>
<dbReference type="SUPFAM" id="SSF51197">
    <property type="entry name" value="Clavaminate synthase-like"/>
    <property type="match status" value="1"/>
</dbReference>
<keyword evidence="5" id="KW-0156">Chromatin regulator</keyword>
<dbReference type="CDD" id="cd15554">
    <property type="entry name" value="PHD_PHF2_like"/>
    <property type="match status" value="1"/>
</dbReference>
<dbReference type="AlphaFoldDB" id="A0A2G8K115"/>
<evidence type="ECO:0000256" key="9">
    <source>
        <dbReference type="ARBA" id="ARBA00023015"/>
    </source>
</evidence>
<comment type="subcellular location">
    <subcellularLocation>
        <location evidence="1">Nucleus</location>
    </subcellularLocation>
</comment>
<proteinExistence type="predicted"/>
<keyword evidence="11" id="KW-0539">Nucleus</keyword>
<accession>A0A2G8K115</accession>
<dbReference type="InterPro" id="IPR019786">
    <property type="entry name" value="Zinc_finger_PHD-type_CS"/>
</dbReference>
<keyword evidence="6" id="KW-0223">Dioxygenase</keyword>
<dbReference type="GO" id="GO:0051213">
    <property type="term" value="F:dioxygenase activity"/>
    <property type="evidence" value="ECO:0007669"/>
    <property type="project" value="UniProtKB-KW"/>
</dbReference>
<dbReference type="Pfam" id="PF00628">
    <property type="entry name" value="PHD"/>
    <property type="match status" value="1"/>
</dbReference>
<feature type="domain" description="JmjC" evidence="14">
    <location>
        <begin position="198"/>
        <end position="327"/>
    </location>
</feature>
<evidence type="ECO:0000256" key="4">
    <source>
        <dbReference type="ARBA" id="ARBA00022833"/>
    </source>
</evidence>
<keyword evidence="4" id="KW-0862">Zinc</keyword>
<evidence type="ECO:0000259" key="13">
    <source>
        <dbReference type="PROSITE" id="PS50016"/>
    </source>
</evidence>
<dbReference type="SMART" id="SM00249">
    <property type="entry name" value="PHD"/>
    <property type="match status" value="1"/>
</dbReference>
<gene>
    <name evidence="15" type="ORF">BSL78_21466</name>
</gene>
<evidence type="ECO:0000259" key="14">
    <source>
        <dbReference type="PROSITE" id="PS51184"/>
    </source>
</evidence>
<dbReference type="PROSITE" id="PS01359">
    <property type="entry name" value="ZF_PHD_1"/>
    <property type="match status" value="1"/>
</dbReference>
<dbReference type="InterPro" id="IPR003347">
    <property type="entry name" value="JmjC_dom"/>
</dbReference>
<dbReference type="GO" id="GO:0008270">
    <property type="term" value="F:zinc ion binding"/>
    <property type="evidence" value="ECO:0007669"/>
    <property type="project" value="UniProtKB-KW"/>
</dbReference>
<dbReference type="PROSITE" id="PS51184">
    <property type="entry name" value="JMJC"/>
    <property type="match status" value="1"/>
</dbReference>
<name>A0A2G8K115_STIJA</name>
<evidence type="ECO:0000256" key="1">
    <source>
        <dbReference type="ARBA" id="ARBA00004123"/>
    </source>
</evidence>
<dbReference type="EMBL" id="MRZV01000997">
    <property type="protein sequence ID" value="PIK41684.1"/>
    <property type="molecule type" value="Genomic_DNA"/>
</dbReference>
<dbReference type="SUPFAM" id="SSF57903">
    <property type="entry name" value="FYVE/PHD zinc finger"/>
    <property type="match status" value="1"/>
</dbReference>
<comment type="caution">
    <text evidence="15">The sequence shown here is derived from an EMBL/GenBank/DDBJ whole genome shotgun (WGS) entry which is preliminary data.</text>
</comment>
<dbReference type="Pfam" id="PF02373">
    <property type="entry name" value="JmjC"/>
    <property type="match status" value="1"/>
</dbReference>
<feature type="domain" description="PHD-type" evidence="13">
    <location>
        <begin position="5"/>
        <end position="56"/>
    </location>
</feature>
<evidence type="ECO:0000256" key="11">
    <source>
        <dbReference type="ARBA" id="ARBA00023242"/>
    </source>
</evidence>
<evidence type="ECO:0000256" key="8">
    <source>
        <dbReference type="ARBA" id="ARBA00023004"/>
    </source>
</evidence>
<keyword evidence="8" id="KW-0408">Iron</keyword>
<keyword evidence="7" id="KW-0560">Oxidoreductase</keyword>
<evidence type="ECO:0000256" key="12">
    <source>
        <dbReference type="PROSITE-ProRule" id="PRU00146"/>
    </source>
</evidence>
<organism evidence="15 16">
    <name type="scientific">Stichopus japonicus</name>
    <name type="common">Sea cucumber</name>
    <dbReference type="NCBI Taxonomy" id="307972"/>
    <lineage>
        <taxon>Eukaryota</taxon>
        <taxon>Metazoa</taxon>
        <taxon>Echinodermata</taxon>
        <taxon>Eleutherozoa</taxon>
        <taxon>Echinozoa</taxon>
        <taxon>Holothuroidea</taxon>
        <taxon>Aspidochirotacea</taxon>
        <taxon>Aspidochirotida</taxon>
        <taxon>Stichopodidae</taxon>
        <taxon>Apostichopus</taxon>
    </lineage>
</organism>
<keyword evidence="10" id="KW-0804">Transcription</keyword>
<keyword evidence="9" id="KW-0805">Transcription regulation</keyword>
<sequence>MDSETLYCICKQHYDPSRFMIECDLCKDWFHGNCVNVREDQSADVEEYHCPTCTMKHGPLVLKKRINFHRHDYTEDYDANSPVQSGTLIFIKNLKTRFFPDGDEIILRTTGHDLSERYLEKKGFKVPILVENKEGLGLLVPPPTFTVSDVEQYVGSMTEIDVIDVSRQEECKMLMREWVEYYNSPNRDKALNVISLEFSNTKLSNLVQAPAIVRRISWVENMWPEDLPENAVYAKPQVSKYCLMGVKNSYTDFHVDFGGTSVWYHVLRGEKVFYLVKPTDQNLKLYEEWASSPNSRKYFLEVQWMVATRLSSNRDKHYLFQLVIHFD</sequence>
<keyword evidence="3 12" id="KW-0863">Zinc-finger</keyword>
<evidence type="ECO:0000256" key="7">
    <source>
        <dbReference type="ARBA" id="ARBA00023002"/>
    </source>
</evidence>
<keyword evidence="2" id="KW-0479">Metal-binding</keyword>
<evidence type="ECO:0000256" key="5">
    <source>
        <dbReference type="ARBA" id="ARBA00022853"/>
    </source>
</evidence>
<dbReference type="InterPro" id="IPR011011">
    <property type="entry name" value="Znf_FYVE_PHD"/>
</dbReference>
<dbReference type="Proteomes" id="UP000230750">
    <property type="component" value="Unassembled WGS sequence"/>
</dbReference>